<dbReference type="Proteomes" id="UP000586827">
    <property type="component" value="Unassembled WGS sequence"/>
</dbReference>
<organism evidence="3 4">
    <name type="scientific">Nocardia uniformis</name>
    <dbReference type="NCBI Taxonomy" id="53432"/>
    <lineage>
        <taxon>Bacteria</taxon>
        <taxon>Bacillati</taxon>
        <taxon>Actinomycetota</taxon>
        <taxon>Actinomycetes</taxon>
        <taxon>Mycobacteriales</taxon>
        <taxon>Nocardiaceae</taxon>
        <taxon>Nocardia</taxon>
    </lineage>
</organism>
<dbReference type="GO" id="GO:0006355">
    <property type="term" value="P:regulation of DNA-templated transcription"/>
    <property type="evidence" value="ECO:0007669"/>
    <property type="project" value="InterPro"/>
</dbReference>
<dbReference type="InterPro" id="IPR010985">
    <property type="entry name" value="Ribbon_hlx_hlx"/>
</dbReference>
<evidence type="ECO:0000256" key="2">
    <source>
        <dbReference type="ARBA" id="ARBA00049988"/>
    </source>
</evidence>
<evidence type="ECO:0000256" key="1">
    <source>
        <dbReference type="ARBA" id="ARBA00022649"/>
    </source>
</evidence>
<name>A0A849CBI6_9NOCA</name>
<evidence type="ECO:0000313" key="4">
    <source>
        <dbReference type="Proteomes" id="UP000586827"/>
    </source>
</evidence>
<gene>
    <name evidence="3" type="ORF">HLB23_39650</name>
</gene>
<keyword evidence="1" id="KW-1277">Toxin-antitoxin system</keyword>
<dbReference type="Pfam" id="PF08681">
    <property type="entry name" value="TacA1"/>
    <property type="match status" value="1"/>
</dbReference>
<reference evidence="3 4" key="1">
    <citation type="submission" date="2020-05" db="EMBL/GenBank/DDBJ databases">
        <title>MicrobeNet Type strains.</title>
        <authorList>
            <person name="Nicholson A.C."/>
        </authorList>
    </citation>
    <scope>NUCLEOTIDE SEQUENCE [LARGE SCALE GENOMIC DNA]</scope>
    <source>
        <strain evidence="3 4">JCM 3224</strain>
    </source>
</reference>
<dbReference type="AlphaFoldDB" id="A0A849CBI6"/>
<keyword evidence="4" id="KW-1185">Reference proteome</keyword>
<dbReference type="InterPro" id="IPR014795">
    <property type="entry name" value="TacA_1-like"/>
</dbReference>
<comment type="caution">
    <text evidence="3">The sequence shown here is derived from an EMBL/GenBank/DDBJ whole genome shotgun (WGS) entry which is preliminary data.</text>
</comment>
<sequence>MSIKSDRFEFRLAEERRSQIQAAAGVVGETEAEFVRNAAIQRADRILALSSRTFMPAEQFDAMIASLDIPDEAPALAAAAAKPRRFTRK</sequence>
<accession>A0A849CBI6</accession>
<protein>
    <submittedName>
        <fullName evidence="3">DUF1778 domain-containing protein</fullName>
    </submittedName>
</protein>
<proteinExistence type="inferred from homology"/>
<evidence type="ECO:0000313" key="3">
    <source>
        <dbReference type="EMBL" id="NNH75902.1"/>
    </source>
</evidence>
<dbReference type="SUPFAM" id="SSF47598">
    <property type="entry name" value="Ribbon-helix-helix"/>
    <property type="match status" value="1"/>
</dbReference>
<dbReference type="RefSeq" id="WP_067529140.1">
    <property type="nucleotide sequence ID" value="NZ_JABELX010000030.1"/>
</dbReference>
<comment type="similarity">
    <text evidence="2">Belongs to the TacA antitoxin family.</text>
</comment>
<dbReference type="Gene3D" id="1.20.5.780">
    <property type="entry name" value="Single helix bin"/>
    <property type="match status" value="1"/>
</dbReference>
<dbReference type="EMBL" id="JABELX010000030">
    <property type="protein sequence ID" value="NNH75902.1"/>
    <property type="molecule type" value="Genomic_DNA"/>
</dbReference>